<dbReference type="SUPFAM" id="SSF69349">
    <property type="entry name" value="Phage fibre proteins"/>
    <property type="match status" value="1"/>
</dbReference>
<feature type="compositionally biased region" description="Acidic residues" evidence="3">
    <location>
        <begin position="430"/>
        <end position="443"/>
    </location>
</feature>
<dbReference type="GO" id="GO:0003714">
    <property type="term" value="F:transcription corepressor activity"/>
    <property type="evidence" value="ECO:0007669"/>
    <property type="project" value="TreeGrafter"/>
</dbReference>
<gene>
    <name evidence="4" type="ORF">ElyMa_004346000</name>
</gene>
<evidence type="ECO:0000256" key="2">
    <source>
        <dbReference type="PROSITE-ProRule" id="PRU00023"/>
    </source>
</evidence>
<feature type="repeat" description="ANK" evidence="2">
    <location>
        <begin position="368"/>
        <end position="400"/>
    </location>
</feature>
<organism evidence="4 5">
    <name type="scientific">Elysia marginata</name>
    <dbReference type="NCBI Taxonomy" id="1093978"/>
    <lineage>
        <taxon>Eukaryota</taxon>
        <taxon>Metazoa</taxon>
        <taxon>Spiralia</taxon>
        <taxon>Lophotrochozoa</taxon>
        <taxon>Mollusca</taxon>
        <taxon>Gastropoda</taxon>
        <taxon>Heterobranchia</taxon>
        <taxon>Euthyneura</taxon>
        <taxon>Panpulmonata</taxon>
        <taxon>Sacoglossa</taxon>
        <taxon>Placobranchoidea</taxon>
        <taxon>Plakobranchidae</taxon>
        <taxon>Elysia</taxon>
    </lineage>
</organism>
<feature type="compositionally biased region" description="Acidic residues" evidence="3">
    <location>
        <begin position="100"/>
        <end position="112"/>
    </location>
</feature>
<dbReference type="PROSITE" id="PS50297">
    <property type="entry name" value="ANK_REP_REGION"/>
    <property type="match status" value="2"/>
</dbReference>
<evidence type="ECO:0000256" key="1">
    <source>
        <dbReference type="ARBA" id="ARBA00034703"/>
    </source>
</evidence>
<evidence type="ECO:0000313" key="5">
    <source>
        <dbReference type="Proteomes" id="UP000762676"/>
    </source>
</evidence>
<comment type="caution">
    <text evidence="4">The sequence shown here is derived from an EMBL/GenBank/DDBJ whole genome shotgun (WGS) entry which is preliminary data.</text>
</comment>
<protein>
    <submittedName>
        <fullName evidence="4">BCL-6 corepressor-like</fullName>
    </submittedName>
</protein>
<accession>A0AAV4H491</accession>
<dbReference type="SMART" id="SM00248">
    <property type="entry name" value="ANK"/>
    <property type="match status" value="3"/>
</dbReference>
<dbReference type="PANTHER" id="PTHR24117:SF9">
    <property type="entry name" value="BCL-6 COREPRESSOR PCGF1 BINDING DOMAIN-CONTAINING PROTEIN"/>
    <property type="match status" value="1"/>
</dbReference>
<feature type="region of interest" description="Disordered" evidence="3">
    <location>
        <begin position="425"/>
        <end position="445"/>
    </location>
</feature>
<dbReference type="AlphaFoldDB" id="A0AAV4H491"/>
<dbReference type="PANTHER" id="PTHR24117">
    <property type="entry name" value="AGAP007537-PB"/>
    <property type="match status" value="1"/>
</dbReference>
<dbReference type="Pfam" id="PF12796">
    <property type="entry name" value="Ank_2"/>
    <property type="match status" value="1"/>
</dbReference>
<dbReference type="PRINTS" id="PR01415">
    <property type="entry name" value="ANKYRIN"/>
</dbReference>
<feature type="compositionally biased region" description="Basic and acidic residues" evidence="3">
    <location>
        <begin position="113"/>
        <end position="132"/>
    </location>
</feature>
<evidence type="ECO:0000256" key="3">
    <source>
        <dbReference type="SAM" id="MobiDB-lite"/>
    </source>
</evidence>
<dbReference type="Proteomes" id="UP000762676">
    <property type="component" value="Unassembled WGS sequence"/>
</dbReference>
<feature type="compositionally biased region" description="Basic and acidic residues" evidence="3">
    <location>
        <begin position="245"/>
        <end position="254"/>
    </location>
</feature>
<feature type="compositionally biased region" description="Acidic residues" evidence="3">
    <location>
        <begin position="255"/>
        <end position="265"/>
    </location>
</feature>
<dbReference type="GO" id="GO:0005634">
    <property type="term" value="C:nucleus"/>
    <property type="evidence" value="ECO:0007669"/>
    <property type="project" value="TreeGrafter"/>
</dbReference>
<feature type="compositionally biased region" description="Acidic residues" evidence="3">
    <location>
        <begin position="206"/>
        <end position="219"/>
    </location>
</feature>
<dbReference type="GO" id="GO:0000122">
    <property type="term" value="P:negative regulation of transcription by RNA polymerase II"/>
    <property type="evidence" value="ECO:0007669"/>
    <property type="project" value="TreeGrafter"/>
</dbReference>
<feature type="compositionally biased region" description="Acidic residues" evidence="3">
    <location>
        <begin position="72"/>
        <end position="92"/>
    </location>
</feature>
<dbReference type="InterPro" id="IPR036770">
    <property type="entry name" value="Ankyrin_rpt-contain_sf"/>
</dbReference>
<dbReference type="PROSITE" id="PS50088">
    <property type="entry name" value="ANK_REPEAT"/>
    <property type="match status" value="3"/>
</dbReference>
<comment type="similarity">
    <text evidence="1">Belongs to the BCOR family.</text>
</comment>
<feature type="repeat" description="ANK" evidence="2">
    <location>
        <begin position="301"/>
        <end position="334"/>
    </location>
</feature>
<keyword evidence="5" id="KW-1185">Reference proteome</keyword>
<dbReference type="SUPFAM" id="SSF48403">
    <property type="entry name" value="Ankyrin repeat"/>
    <property type="match status" value="1"/>
</dbReference>
<name>A0AAV4H491_9GAST</name>
<reference evidence="4 5" key="1">
    <citation type="journal article" date="2021" name="Elife">
        <title>Chloroplast acquisition without the gene transfer in kleptoplastic sea slugs, Plakobranchus ocellatus.</title>
        <authorList>
            <person name="Maeda T."/>
            <person name="Takahashi S."/>
            <person name="Yoshida T."/>
            <person name="Shimamura S."/>
            <person name="Takaki Y."/>
            <person name="Nagai Y."/>
            <person name="Toyoda A."/>
            <person name="Suzuki Y."/>
            <person name="Arimoto A."/>
            <person name="Ishii H."/>
            <person name="Satoh N."/>
            <person name="Nishiyama T."/>
            <person name="Hasebe M."/>
            <person name="Maruyama T."/>
            <person name="Minagawa J."/>
            <person name="Obokata J."/>
            <person name="Shigenobu S."/>
        </authorList>
    </citation>
    <scope>NUCLEOTIDE SEQUENCE [LARGE SCALE GENOMIC DNA]</scope>
</reference>
<proteinExistence type="inferred from homology"/>
<keyword evidence="2" id="KW-0040">ANK repeat</keyword>
<dbReference type="Gene3D" id="1.25.40.20">
    <property type="entry name" value="Ankyrin repeat-containing domain"/>
    <property type="match status" value="1"/>
</dbReference>
<feature type="region of interest" description="Disordered" evidence="3">
    <location>
        <begin position="1"/>
        <end position="275"/>
    </location>
</feature>
<dbReference type="EMBL" id="BMAT01008766">
    <property type="protein sequence ID" value="GFR92146.1"/>
    <property type="molecule type" value="Genomic_DNA"/>
</dbReference>
<dbReference type="Pfam" id="PF00023">
    <property type="entry name" value="Ank"/>
    <property type="match status" value="1"/>
</dbReference>
<dbReference type="InterPro" id="IPR047144">
    <property type="entry name" value="BCOR-like"/>
</dbReference>
<dbReference type="InterPro" id="IPR002110">
    <property type="entry name" value="Ankyrin_rpt"/>
</dbReference>
<sequence>MRQWITDQTALPRPTLSVQSGKRKIGPYNRNAAYEQELHREANRRAAVRAKRQASSRARERLQQQQRRLLRDDDDDDDDDEDGEDEEEEEEEGANRAEEDEHEDEETEEDDTKETAPTRKKDGKRAEEERAAEVAGKGAAHSARKPHQTTARGSTGKGARDSHAKGGGNNSSAPVTHGHGKTSSVTQPGHNVAATAGPSTSHKEDYESDVEDVPDDLAEEMASSDGRRKKVGGTPKSGVKAGRSKPRDSGAHESETEDCDEEETSEYPGETSAPEDVLASIPVESMPVPADLKRMTVNKNSGETLLHRAARLGHEEITLYCLRTQSVHVNARDNAGYTPLHESCVRGSVQVARHLIYYGADVNCCSQEGIRPIHDAIENDHIEVVRLLLVHGADPLIATYAGRTPVRIARSLSMLQTLQGYIGDLNGWSDGEDDDEEEDEERVEEIPWRFTSSLTFYETSQEEKYSPCVDLPDAPPDDSGDVFDDGPTSAINVFHLALEGEDSLEEEEEEDEEEYESQGMVWENAGEEGKGAIEERPPCHHRLHERGHFLWVRIVDDLSTMVVDDISIKVFNDISTMVVGDISTMVVDDISTMVADDISTMVADDISIMVVDDISIVVVDDISTMVVDDISIMVVNDISTMVADDISTMVVEDISIMVVDDISTMVVHDVSIVVVDCP</sequence>
<feature type="repeat" description="ANK" evidence="2">
    <location>
        <begin position="335"/>
        <end position="367"/>
    </location>
</feature>
<evidence type="ECO:0000313" key="4">
    <source>
        <dbReference type="EMBL" id="GFR92146.1"/>
    </source>
</evidence>